<dbReference type="InterPro" id="IPR002024">
    <property type="entry name" value="Bacterioferritin"/>
</dbReference>
<dbReference type="GeneID" id="92755623"/>
<comment type="caution">
    <text evidence="9">The sequence shown here is derived from an EMBL/GenBank/DDBJ whole genome shotgun (WGS) entry which is preliminary data.</text>
</comment>
<dbReference type="InterPro" id="IPR012347">
    <property type="entry name" value="Ferritin-like"/>
</dbReference>
<evidence type="ECO:0000313" key="9">
    <source>
        <dbReference type="EMBL" id="KAA2370917.1"/>
    </source>
</evidence>
<dbReference type="PRINTS" id="PR00601">
    <property type="entry name" value="BACFERRITIN"/>
</dbReference>
<feature type="binding site" evidence="7">
    <location>
        <position position="27"/>
    </location>
    <ligand>
        <name>Fe cation</name>
        <dbReference type="ChEBI" id="CHEBI:24875"/>
        <label>1</label>
    </ligand>
</feature>
<comment type="catalytic activity">
    <reaction evidence="6">
        <text>4 Fe(2+) + O2 + 4 H(+) = 4 Fe(3+) + 2 H2O</text>
        <dbReference type="Rhea" id="RHEA:11148"/>
        <dbReference type="ChEBI" id="CHEBI:15377"/>
        <dbReference type="ChEBI" id="CHEBI:15378"/>
        <dbReference type="ChEBI" id="CHEBI:15379"/>
        <dbReference type="ChEBI" id="CHEBI:29033"/>
        <dbReference type="ChEBI" id="CHEBI:29034"/>
        <dbReference type="EC" id="1.16.3.1"/>
    </reaction>
</comment>
<accession>A0A5B3GBN1</accession>
<proteinExistence type="inferred from homology"/>
<dbReference type="GO" id="GO:0006879">
    <property type="term" value="P:intracellular iron ion homeostasis"/>
    <property type="evidence" value="ECO:0007669"/>
    <property type="project" value="UniProtKB-KW"/>
</dbReference>
<evidence type="ECO:0000256" key="4">
    <source>
        <dbReference type="ARBA" id="ARBA00022723"/>
    </source>
</evidence>
<comment type="similarity">
    <text evidence="1 6">Belongs to the bacterioferritin family.</text>
</comment>
<organism evidence="9 10">
    <name type="scientific">Alistipes shahii</name>
    <dbReference type="NCBI Taxonomy" id="328814"/>
    <lineage>
        <taxon>Bacteria</taxon>
        <taxon>Pseudomonadati</taxon>
        <taxon>Bacteroidota</taxon>
        <taxon>Bacteroidia</taxon>
        <taxon>Bacteroidales</taxon>
        <taxon>Rikenellaceae</taxon>
        <taxon>Alistipes</taxon>
    </lineage>
</organism>
<evidence type="ECO:0000256" key="7">
    <source>
        <dbReference type="PIRSR" id="PIRSR002560-1"/>
    </source>
</evidence>
<evidence type="ECO:0000256" key="1">
    <source>
        <dbReference type="ARBA" id="ARBA00008093"/>
    </source>
</evidence>
<reference evidence="9 10" key="1">
    <citation type="journal article" date="2019" name="Nat. Med.">
        <title>A library of human gut bacterial isolates paired with longitudinal multiomics data enables mechanistic microbiome research.</title>
        <authorList>
            <person name="Poyet M."/>
            <person name="Groussin M."/>
            <person name="Gibbons S.M."/>
            <person name="Avila-Pacheco J."/>
            <person name="Jiang X."/>
            <person name="Kearney S.M."/>
            <person name="Perrotta A.R."/>
            <person name="Berdy B."/>
            <person name="Zhao S."/>
            <person name="Lieberman T.D."/>
            <person name="Swanson P.K."/>
            <person name="Smith M."/>
            <person name="Roesemann S."/>
            <person name="Alexander J.E."/>
            <person name="Rich S.A."/>
            <person name="Livny J."/>
            <person name="Vlamakis H."/>
            <person name="Clish C."/>
            <person name="Bullock K."/>
            <person name="Deik A."/>
            <person name="Scott J."/>
            <person name="Pierce K.A."/>
            <person name="Xavier R.J."/>
            <person name="Alm E.J."/>
        </authorList>
    </citation>
    <scope>NUCLEOTIDE SEQUENCE [LARGE SCALE GENOMIC DNA]</scope>
    <source>
        <strain evidence="9 10">BIOML-A2</strain>
    </source>
</reference>
<evidence type="ECO:0000259" key="8">
    <source>
        <dbReference type="PROSITE" id="PS50905"/>
    </source>
</evidence>
<keyword evidence="2 6" id="KW-0409">Iron storage</keyword>
<keyword evidence="5 6" id="KW-0408">Iron</keyword>
<dbReference type="Proteomes" id="UP000323567">
    <property type="component" value="Unassembled WGS sequence"/>
</dbReference>
<dbReference type="GO" id="GO:0006826">
    <property type="term" value="P:iron ion transport"/>
    <property type="evidence" value="ECO:0007669"/>
    <property type="project" value="InterPro"/>
</dbReference>
<comment type="function">
    <text evidence="6">Iron-storage protein, whose ferroxidase center binds Fe(2+), oxidizes it using dioxygen to Fe(3+), and participates in the subsequent Fe(3+) oxide mineral core formation within the central cavity of the BFR protein shell.</text>
</comment>
<evidence type="ECO:0000256" key="3">
    <source>
        <dbReference type="ARBA" id="ARBA00022617"/>
    </source>
</evidence>
<dbReference type="PIRSF" id="PIRSF002560">
    <property type="entry name" value="Bacterioferritin"/>
    <property type="match status" value="1"/>
</dbReference>
<feature type="binding site" evidence="7">
    <location>
        <position position="103"/>
    </location>
    <ligand>
        <name>Fe cation</name>
        <dbReference type="ChEBI" id="CHEBI:24875"/>
        <label>2</label>
    </ligand>
</feature>
<dbReference type="GO" id="GO:0004322">
    <property type="term" value="F:ferroxidase activity"/>
    <property type="evidence" value="ECO:0007669"/>
    <property type="project" value="UniProtKB-EC"/>
</dbReference>
<dbReference type="EC" id="1.16.3.1" evidence="6"/>
<dbReference type="InterPro" id="IPR008331">
    <property type="entry name" value="Ferritin_DPS_dom"/>
</dbReference>
<dbReference type="SUPFAM" id="SSF47240">
    <property type="entry name" value="Ferritin-like"/>
    <property type="match status" value="1"/>
</dbReference>
<dbReference type="GO" id="GO:0005829">
    <property type="term" value="C:cytosol"/>
    <property type="evidence" value="ECO:0007669"/>
    <property type="project" value="TreeGrafter"/>
</dbReference>
<keyword evidence="4 6" id="KW-0479">Metal-binding</keyword>
<dbReference type="GO" id="GO:0020037">
    <property type="term" value="F:heme binding"/>
    <property type="evidence" value="ECO:0007669"/>
    <property type="project" value="TreeGrafter"/>
</dbReference>
<name>A0A5B3GBN1_9BACT</name>
<evidence type="ECO:0000256" key="2">
    <source>
        <dbReference type="ARBA" id="ARBA00022434"/>
    </source>
</evidence>
<feature type="binding site" evidence="7">
    <location>
        <position position="63"/>
    </location>
    <ligand>
        <name>Fe cation</name>
        <dbReference type="ChEBI" id="CHEBI:24875"/>
        <label>1</label>
    </ligand>
</feature>
<feature type="binding site" description="axial binding residue" evidence="7">
    <location>
        <position position="61"/>
    </location>
    <ligand>
        <name>heme b</name>
        <dbReference type="ChEBI" id="CHEBI:60344"/>
        <note>ligand shared between dimeric partners</note>
    </ligand>
    <ligandPart>
        <name>Fe</name>
        <dbReference type="ChEBI" id="CHEBI:18248"/>
    </ligandPart>
</feature>
<dbReference type="PANTHER" id="PTHR30295">
    <property type="entry name" value="BACTERIOFERRITIN"/>
    <property type="match status" value="1"/>
</dbReference>
<feature type="binding site" evidence="7">
    <location>
        <position position="136"/>
    </location>
    <ligand>
        <name>Fe cation</name>
        <dbReference type="ChEBI" id="CHEBI:24875"/>
        <label>1</label>
    </ligand>
</feature>
<feature type="binding site" evidence="7">
    <location>
        <position position="60"/>
    </location>
    <ligand>
        <name>Fe cation</name>
        <dbReference type="ChEBI" id="CHEBI:24875"/>
        <label>2</label>
    </ligand>
</feature>
<feature type="binding site" evidence="7">
    <location>
        <position position="139"/>
    </location>
    <ligand>
        <name>Fe cation</name>
        <dbReference type="ChEBI" id="CHEBI:24875"/>
        <label>2</label>
    </ligand>
</feature>
<sequence>MESATKTQAKNKYQVSIDLLNDAVGKEIATSLQYMYFHTHFEDDRYQYLSKIMREISIAEMRHIEEFSDRILFLQGDVDMNASFRTRQVTDVKEMLRMAMQLEQSTIDSYNEASRIASENKDAVTHKMFQDIIGEEEQHLDTFRTELQNLIDYGEEYLALQSAAGSKHTSKSFNHSGGGE</sequence>
<keyword evidence="3" id="KW-0349">Heme</keyword>
<dbReference type="EMBL" id="VVXK01000005">
    <property type="protein sequence ID" value="KAA2370917.1"/>
    <property type="molecule type" value="Genomic_DNA"/>
</dbReference>
<dbReference type="InterPro" id="IPR009078">
    <property type="entry name" value="Ferritin-like_SF"/>
</dbReference>
<gene>
    <name evidence="9" type="ORF">F2Y13_05015</name>
</gene>
<evidence type="ECO:0000313" key="10">
    <source>
        <dbReference type="Proteomes" id="UP000323567"/>
    </source>
</evidence>
<dbReference type="Pfam" id="PF00210">
    <property type="entry name" value="Ferritin"/>
    <property type="match status" value="1"/>
</dbReference>
<feature type="domain" description="Ferritin-like diiron" evidence="8">
    <location>
        <begin position="10"/>
        <end position="154"/>
    </location>
</feature>
<dbReference type="PROSITE" id="PS50905">
    <property type="entry name" value="FERRITIN_LIKE"/>
    <property type="match status" value="1"/>
</dbReference>
<feature type="binding site" evidence="7">
    <location>
        <position position="136"/>
    </location>
    <ligand>
        <name>Fe cation</name>
        <dbReference type="ChEBI" id="CHEBI:24875"/>
        <label>2</label>
    </ligand>
</feature>
<dbReference type="AlphaFoldDB" id="A0A5B3GBN1"/>
<protein>
    <recommendedName>
        <fullName evidence="6">Bacterioferritin</fullName>
        <ecNumber evidence="6">1.16.3.1</ecNumber>
    </recommendedName>
</protein>
<evidence type="ECO:0000256" key="5">
    <source>
        <dbReference type="ARBA" id="ARBA00023004"/>
    </source>
</evidence>
<evidence type="ECO:0000256" key="6">
    <source>
        <dbReference type="PIRNR" id="PIRNR002560"/>
    </source>
</evidence>
<dbReference type="GO" id="GO:0008199">
    <property type="term" value="F:ferric iron binding"/>
    <property type="evidence" value="ECO:0007669"/>
    <property type="project" value="InterPro"/>
</dbReference>
<dbReference type="InterPro" id="IPR009040">
    <property type="entry name" value="Ferritin-like_diiron"/>
</dbReference>
<dbReference type="RefSeq" id="WP_044054567.1">
    <property type="nucleotide sequence ID" value="NZ_CATYVA010000034.1"/>
</dbReference>
<dbReference type="PANTHER" id="PTHR30295:SF0">
    <property type="entry name" value="BACTERIOFERRITIN"/>
    <property type="match status" value="1"/>
</dbReference>
<dbReference type="Gene3D" id="1.20.1260.10">
    <property type="match status" value="1"/>
</dbReference>
<feature type="binding site" evidence="7">
    <location>
        <position position="60"/>
    </location>
    <ligand>
        <name>Fe cation</name>
        <dbReference type="ChEBI" id="CHEBI:24875"/>
        <label>1</label>
    </ligand>
</feature>